<evidence type="ECO:0000313" key="1">
    <source>
        <dbReference type="EMBL" id="BDL43771.1"/>
    </source>
</evidence>
<sequence length="262" mass="30049">MQGERLLELIERIEKGPKPEKWKGVVEKESFGMEYLTLPGTLKNEDIWLLLFPEGGSGLSRMWVEERKAAKGGNGRMTVDAQGLNMTESRVDFASVNWKVSGGEESTSAPHFAYVCLHNMLPEKSWKESVADYNRMRRKKGWKDMDAEAVAVMVFRLGYISRARVKLSEEEWKSLATKKDAWALRWHGPGNGKEDKAFAEQWKNGCGDFIRLSASSSWRNANRVDSDLEEVLYYFMKLGKNRGMESRVGKDKKKRVMEILKK</sequence>
<dbReference type="EMBL" id="AP025943">
    <property type="protein sequence ID" value="BDL43771.1"/>
    <property type="molecule type" value="Genomic_DNA"/>
</dbReference>
<reference evidence="1" key="1">
    <citation type="submission" date="2022-06" db="EMBL/GenBank/DDBJ databases">
        <title>Akkermansia biwalacus sp. nov., an anaerobic mucin-degrading bacterium isolated from human intestine.</title>
        <authorList>
            <person name="Kobayashi Y."/>
            <person name="Inoue S."/>
            <person name="Kawahara T."/>
            <person name="Kohda N."/>
        </authorList>
    </citation>
    <scope>NUCLEOTIDE SEQUENCE</scope>
    <source>
        <strain evidence="1">WON2089</strain>
    </source>
</reference>
<name>A0ABM7ZGG3_9BACT</name>
<dbReference type="Proteomes" id="UP001062263">
    <property type="component" value="Chromosome"/>
</dbReference>
<accession>A0ABM7ZGG3</accession>
<gene>
    <name evidence="1" type="ORF">Abiwalacus_13450</name>
</gene>
<organism evidence="1 2">
    <name type="scientific">Akkermansia biwaensis</name>
    <dbReference type="NCBI Taxonomy" id="2946555"/>
    <lineage>
        <taxon>Bacteria</taxon>
        <taxon>Pseudomonadati</taxon>
        <taxon>Verrucomicrobiota</taxon>
        <taxon>Verrucomicrobiia</taxon>
        <taxon>Verrucomicrobiales</taxon>
        <taxon>Akkermansiaceae</taxon>
        <taxon>Akkermansia</taxon>
    </lineage>
</organism>
<evidence type="ECO:0000313" key="2">
    <source>
        <dbReference type="Proteomes" id="UP001062263"/>
    </source>
</evidence>
<proteinExistence type="predicted"/>
<protein>
    <submittedName>
        <fullName evidence="1">Uncharacterized protein</fullName>
    </submittedName>
</protein>
<keyword evidence="2" id="KW-1185">Reference proteome</keyword>